<evidence type="ECO:0000313" key="3">
    <source>
        <dbReference type="EMBL" id="KAL1525807.1"/>
    </source>
</evidence>
<dbReference type="EMBL" id="JBGBPQ010000004">
    <property type="protein sequence ID" value="KAL1525807.1"/>
    <property type="molecule type" value="Genomic_DNA"/>
</dbReference>
<feature type="chain" id="PRO_5044209745" evidence="2">
    <location>
        <begin position="17"/>
        <end position="187"/>
    </location>
</feature>
<feature type="transmembrane region" description="Helical" evidence="1">
    <location>
        <begin position="48"/>
        <end position="65"/>
    </location>
</feature>
<protein>
    <submittedName>
        <fullName evidence="3">Uncharacterized protein</fullName>
    </submittedName>
</protein>
<evidence type="ECO:0000256" key="1">
    <source>
        <dbReference type="SAM" id="Phobius"/>
    </source>
</evidence>
<proteinExistence type="predicted"/>
<dbReference type="Proteomes" id="UP001515480">
    <property type="component" value="Unassembled WGS sequence"/>
</dbReference>
<keyword evidence="1" id="KW-1133">Transmembrane helix</keyword>
<accession>A0AB34JY14</accession>
<keyword evidence="1" id="KW-0472">Membrane</keyword>
<feature type="signal peptide" evidence="2">
    <location>
        <begin position="1"/>
        <end position="16"/>
    </location>
</feature>
<comment type="caution">
    <text evidence="3">The sequence shown here is derived from an EMBL/GenBank/DDBJ whole genome shotgun (WGS) entry which is preliminary data.</text>
</comment>
<dbReference type="AlphaFoldDB" id="A0AB34JY14"/>
<keyword evidence="1" id="KW-0812">Transmembrane</keyword>
<keyword evidence="4" id="KW-1185">Reference proteome</keyword>
<name>A0AB34JY14_PRYPA</name>
<gene>
    <name evidence="3" type="ORF">AB1Y20_020647</name>
</gene>
<organism evidence="3 4">
    <name type="scientific">Prymnesium parvum</name>
    <name type="common">Toxic golden alga</name>
    <dbReference type="NCBI Taxonomy" id="97485"/>
    <lineage>
        <taxon>Eukaryota</taxon>
        <taxon>Haptista</taxon>
        <taxon>Haptophyta</taxon>
        <taxon>Prymnesiophyceae</taxon>
        <taxon>Prymnesiales</taxon>
        <taxon>Prymnesiaceae</taxon>
        <taxon>Prymnesium</taxon>
    </lineage>
</organism>
<feature type="transmembrane region" description="Helical" evidence="1">
    <location>
        <begin position="72"/>
        <end position="92"/>
    </location>
</feature>
<keyword evidence="2" id="KW-0732">Signal</keyword>
<reference evidence="3 4" key="1">
    <citation type="journal article" date="2024" name="Science">
        <title>Giant polyketide synthase enzymes in the biosynthesis of giant marine polyether toxins.</title>
        <authorList>
            <person name="Fallon T.R."/>
            <person name="Shende V.V."/>
            <person name="Wierzbicki I.H."/>
            <person name="Pendleton A.L."/>
            <person name="Watervoot N.F."/>
            <person name="Auber R.P."/>
            <person name="Gonzalez D.J."/>
            <person name="Wisecaver J.H."/>
            <person name="Moore B.S."/>
        </authorList>
    </citation>
    <scope>NUCLEOTIDE SEQUENCE [LARGE SCALE GENOMIC DNA]</scope>
    <source>
        <strain evidence="3 4">12B1</strain>
    </source>
</reference>
<sequence length="187" mass="19071">MARLLLVAALFGVASAFQSAGAIAPHSRLAMSRVAPAAITMEESDEKSVVIGAAAVGGLLGVYLFHELSTGVILACLAAYSATLGNSFGAAVKSAGSAATKVYAKTLELNEQYDVLPKAKSALDTVATATSNLDKNYGITAKIDEQLKISAAVEKAVSKVSEVKESVTAKVSDLKSKADAAPKSTPP</sequence>
<evidence type="ECO:0000313" key="4">
    <source>
        <dbReference type="Proteomes" id="UP001515480"/>
    </source>
</evidence>
<evidence type="ECO:0000256" key="2">
    <source>
        <dbReference type="SAM" id="SignalP"/>
    </source>
</evidence>